<accession>A0ACB8D4C8</accession>
<evidence type="ECO:0000313" key="1">
    <source>
        <dbReference type="EMBL" id="KAH7959282.1"/>
    </source>
</evidence>
<keyword evidence="2" id="KW-1185">Reference proteome</keyword>
<name>A0ACB8D4C8_DERSI</name>
<dbReference type="EMBL" id="CM023472">
    <property type="protein sequence ID" value="KAH7959282.1"/>
    <property type="molecule type" value="Genomic_DNA"/>
</dbReference>
<organism evidence="1 2">
    <name type="scientific">Dermacentor silvarum</name>
    <name type="common">Tick</name>
    <dbReference type="NCBI Taxonomy" id="543639"/>
    <lineage>
        <taxon>Eukaryota</taxon>
        <taxon>Metazoa</taxon>
        <taxon>Ecdysozoa</taxon>
        <taxon>Arthropoda</taxon>
        <taxon>Chelicerata</taxon>
        <taxon>Arachnida</taxon>
        <taxon>Acari</taxon>
        <taxon>Parasitiformes</taxon>
        <taxon>Ixodida</taxon>
        <taxon>Ixodoidea</taxon>
        <taxon>Ixodidae</taxon>
        <taxon>Rhipicephalinae</taxon>
        <taxon>Dermacentor</taxon>
    </lineage>
</organism>
<dbReference type="Proteomes" id="UP000821865">
    <property type="component" value="Chromosome 3"/>
</dbReference>
<protein>
    <submittedName>
        <fullName evidence="1">Uncharacterized protein</fullName>
    </submittedName>
</protein>
<sequence>MHVQHHPRSAGRDNGCPFSRTPLCTGRSVPSADRASGMEHAVSLLCGSGPRFAVWAGLFGDGSACVFGSLVCSPPDSARQRRESCAGDWQQSVSAAPYSRERGPRESSAPSKPPLPPLEAPGAGPATVQEGAPHRRFRHRRSQSLQPGRTTLVRRHHLRRSEGGKFLSRINLRDKMRGQAAALLVLVCLASRASGRPADTGGTSSAKSDHTAREETLARLLREELRTLEGSSFPMSGARRDSIAAIVASEDGDLVGSSGHVDGTSDASVDLAAVPESTGNNRVSSHQHYEVGRSLGSKDSTPSEEAIGQQRPPSYRESDHLAEKRALPPHVVKARSSGEGVMMKVRSRSRPVYKPLYSSSEHLAARPAIPLPQIEAYLSSKAAESIAVGAPSLLDEAKEVVVAPAVTQAEALQGLSTVLPPRYSSTKATHQTPTVFPFVPKSTATPQVPELVSEALPNKPVLLHAVEELVGEESVLQSSSKPPPVPSASTTEAPSVSLDTTVTEVAPTTTQESKAAVTAEKGAAVPSVDEHAPQPPKQQTVKAATTAPTVSFPTNLYLPDALVLSNQHSKPQHSRFSPATVPSRRTATPTYHDEHKTSATVPSTRAPPPFPPRRRMTFQPFRKTTTTAMPLDSSVSTDPTPQWQRESPVPPHYAADDEFDVGRRKEPTMRPVPDTTKHLHVSTEPSVNPELKFPDVPEEQDEGHHVEHSQFVHPGENNVPQNEQSVSPASVQTPSDTGSALPSADQMKKPHTDSVPAKPLHYGLDSEVAPAVVAAESSVAETAVPDKASQTGPEDSPNAKPASDITPSQDEGSLGLPGSLSDQQSALEILEQLHKAEEAPIEEPSALADPQADAESQPSFNIDDMMVSLAMGEGDGSDGGEDQAQSAPQAPAHLIDMQGRVIY</sequence>
<reference evidence="1" key="1">
    <citation type="submission" date="2020-05" db="EMBL/GenBank/DDBJ databases">
        <title>Large-scale comparative analyses of tick genomes elucidate their genetic diversity and vector capacities.</title>
        <authorList>
            <person name="Jia N."/>
            <person name="Wang J."/>
            <person name="Shi W."/>
            <person name="Du L."/>
            <person name="Sun Y."/>
            <person name="Zhan W."/>
            <person name="Jiang J."/>
            <person name="Wang Q."/>
            <person name="Zhang B."/>
            <person name="Ji P."/>
            <person name="Sakyi L.B."/>
            <person name="Cui X."/>
            <person name="Yuan T."/>
            <person name="Jiang B."/>
            <person name="Yang W."/>
            <person name="Lam T.T.-Y."/>
            <person name="Chang Q."/>
            <person name="Ding S."/>
            <person name="Wang X."/>
            <person name="Zhu J."/>
            <person name="Ruan X."/>
            <person name="Zhao L."/>
            <person name="Wei J."/>
            <person name="Que T."/>
            <person name="Du C."/>
            <person name="Cheng J."/>
            <person name="Dai P."/>
            <person name="Han X."/>
            <person name="Huang E."/>
            <person name="Gao Y."/>
            <person name="Liu J."/>
            <person name="Shao H."/>
            <person name="Ye R."/>
            <person name="Li L."/>
            <person name="Wei W."/>
            <person name="Wang X."/>
            <person name="Wang C."/>
            <person name="Yang T."/>
            <person name="Huo Q."/>
            <person name="Li W."/>
            <person name="Guo W."/>
            <person name="Chen H."/>
            <person name="Zhou L."/>
            <person name="Ni X."/>
            <person name="Tian J."/>
            <person name="Zhou Y."/>
            <person name="Sheng Y."/>
            <person name="Liu T."/>
            <person name="Pan Y."/>
            <person name="Xia L."/>
            <person name="Li J."/>
            <person name="Zhao F."/>
            <person name="Cao W."/>
        </authorList>
    </citation>
    <scope>NUCLEOTIDE SEQUENCE</scope>
    <source>
        <strain evidence="1">Dsil-2018</strain>
    </source>
</reference>
<proteinExistence type="predicted"/>
<comment type="caution">
    <text evidence="1">The sequence shown here is derived from an EMBL/GenBank/DDBJ whole genome shotgun (WGS) entry which is preliminary data.</text>
</comment>
<gene>
    <name evidence="1" type="ORF">HPB49_009914</name>
</gene>
<evidence type="ECO:0000313" key="2">
    <source>
        <dbReference type="Proteomes" id="UP000821865"/>
    </source>
</evidence>